<evidence type="ECO:0008006" key="5">
    <source>
        <dbReference type="Google" id="ProtNLM"/>
    </source>
</evidence>
<accession>A0A2N5IQE9</accession>
<dbReference type="EMBL" id="NMWV01000025">
    <property type="protein sequence ID" value="PLS24188.1"/>
    <property type="molecule type" value="Genomic_DNA"/>
</dbReference>
<dbReference type="Proteomes" id="UP000234855">
    <property type="component" value="Unassembled WGS sequence"/>
</dbReference>
<dbReference type="Proteomes" id="UP000663067">
    <property type="component" value="Chromosome"/>
</dbReference>
<evidence type="ECO:0000313" key="2">
    <source>
        <dbReference type="EMBL" id="QSY57317.1"/>
    </source>
</evidence>
<dbReference type="AlphaFoldDB" id="A0A2N5IQE9"/>
<dbReference type="EMBL" id="CP071591">
    <property type="protein sequence ID" value="QSY57317.1"/>
    <property type="molecule type" value="Genomic_DNA"/>
</dbReference>
<proteinExistence type="predicted"/>
<evidence type="ECO:0000313" key="1">
    <source>
        <dbReference type="EMBL" id="PLS24188.1"/>
    </source>
</evidence>
<keyword evidence="4" id="KW-1185">Reference proteome</keyword>
<name>A0A2N5IQE9_9BIFI</name>
<evidence type="ECO:0000313" key="3">
    <source>
        <dbReference type="Proteomes" id="UP000234855"/>
    </source>
</evidence>
<evidence type="ECO:0000313" key="4">
    <source>
        <dbReference type="Proteomes" id="UP000663067"/>
    </source>
</evidence>
<gene>
    <name evidence="2" type="ORF">BLI708_08750</name>
    <name evidence="1" type="ORF">Tam1G_1765</name>
</gene>
<reference evidence="1 3" key="1">
    <citation type="submission" date="2017-07" db="EMBL/GenBank/DDBJ databases">
        <title>Bifidobacterium novel species.</title>
        <authorList>
            <person name="Lugli G.A."/>
            <person name="Milani C."/>
            <person name="Duranti S."/>
            <person name="Mangifesta M."/>
        </authorList>
    </citation>
    <scope>NUCLEOTIDE SEQUENCE [LARGE SCALE GENOMIC DNA]</scope>
    <source>
        <strain evidence="1 3">45</strain>
    </source>
</reference>
<organism evidence="1 3">
    <name type="scientific">Bifidobacterium imperatoris</name>
    <dbReference type="NCBI Taxonomy" id="2020965"/>
    <lineage>
        <taxon>Bacteria</taxon>
        <taxon>Bacillati</taxon>
        <taxon>Actinomycetota</taxon>
        <taxon>Actinomycetes</taxon>
        <taxon>Bifidobacteriales</taxon>
        <taxon>Bifidobacteriaceae</taxon>
        <taxon>Bifidobacterium</taxon>
    </lineage>
</organism>
<dbReference type="RefSeq" id="WP_101626265.1">
    <property type="nucleotide sequence ID" value="NZ_CP071591.1"/>
</dbReference>
<sequence length="86" mass="9641">MDIHEAMKLAVQDYPNMMVFGVAENNMAWIFGLDFKDADSHPSEVGLPSIAVDKHDGTRHLLTPGTESFWKYRTKDTRPIPVPLAA</sequence>
<reference evidence="2 4" key="2">
    <citation type="submission" date="2021-03" db="EMBL/GenBank/DDBJ databases">
        <title>Genome sequencing of Bifidobacterium imperatoris JCM 32708.</title>
        <authorList>
            <person name="Kim J."/>
        </authorList>
    </citation>
    <scope>NUCLEOTIDE SEQUENCE [LARGE SCALE GENOMIC DNA]</scope>
    <source>
        <strain evidence="2 4">JCM 32708</strain>
    </source>
</reference>
<protein>
    <recommendedName>
        <fullName evidence="5">Immunity protein 35 domain-containing protein</fullName>
    </recommendedName>
</protein>